<organism evidence="1 2">
    <name type="scientific">Lepagella muris</name>
    <dbReference type="NCBI Taxonomy" id="3032870"/>
    <lineage>
        <taxon>Bacteria</taxon>
        <taxon>Pseudomonadati</taxon>
        <taxon>Bacteroidota</taxon>
        <taxon>Bacteroidia</taxon>
        <taxon>Bacteroidales</taxon>
        <taxon>Muribaculaceae</taxon>
        <taxon>Lepagella</taxon>
    </lineage>
</organism>
<evidence type="ECO:0000313" key="1">
    <source>
        <dbReference type="EMBL" id="TGY80195.1"/>
    </source>
</evidence>
<name>A0AC61RJW5_9BACT</name>
<dbReference type="Proteomes" id="UP000306319">
    <property type="component" value="Unassembled WGS sequence"/>
</dbReference>
<accession>A0AC61RJW5</accession>
<evidence type="ECO:0000313" key="2">
    <source>
        <dbReference type="Proteomes" id="UP000306319"/>
    </source>
</evidence>
<comment type="caution">
    <text evidence="1">The sequence shown here is derived from an EMBL/GenBank/DDBJ whole genome shotgun (WGS) entry which is preliminary data.</text>
</comment>
<dbReference type="EMBL" id="SRYB01000003">
    <property type="protein sequence ID" value="TGY80195.1"/>
    <property type="molecule type" value="Genomic_DNA"/>
</dbReference>
<keyword evidence="2" id="KW-1185">Reference proteome</keyword>
<gene>
    <name evidence="1" type="ORF">E5331_02850</name>
</gene>
<protein>
    <submittedName>
        <fullName evidence="1">DUF1573 domain-containing protein</fullName>
    </submittedName>
</protein>
<reference evidence="1" key="1">
    <citation type="submission" date="2019-04" db="EMBL/GenBank/DDBJ databases">
        <title>Microbes associate with the intestines of laboratory mice.</title>
        <authorList>
            <person name="Navarre W."/>
            <person name="Wong E."/>
            <person name="Huang K."/>
            <person name="Tropini C."/>
            <person name="Ng K."/>
            <person name="Yu B."/>
        </authorList>
    </citation>
    <scope>NUCLEOTIDE SEQUENCE</scope>
    <source>
        <strain evidence="1">NM04_E33</strain>
    </source>
</reference>
<proteinExistence type="predicted"/>
<sequence>MKISARSVAVGFIAFVGCMLPSCVKSGDDAAAIVREWMGKEIVVPENLTFVLQGDTVNYNWQSADYRIVTYIDGEGCTECSMKLPIWQQMIDRFNSLGETDVSFLMIVETDSAGYDKVIELERKNKFSQPIVIDVNGLFSKSNSLSQELAYQTFLLDSDNRVVAIGNPVYNHNVSSLYEDIIRGSESIGMTDSVRSLVGSPILCRNIGMTHKGKTSKIYFEITNYSDQDIIIDRIATSCECTEAYSDNDTIQSKQSVTLFVNYTPDSVTEGEFEREIMVNFKGIEEPLVYRIIGFVK</sequence>